<dbReference type="PANTHER" id="PTHR43343:SF3">
    <property type="entry name" value="PROTEASE DO-LIKE 8, CHLOROPLASTIC"/>
    <property type="match status" value="1"/>
</dbReference>
<feature type="region of interest" description="Disordered" evidence="5">
    <location>
        <begin position="152"/>
        <end position="173"/>
    </location>
</feature>
<dbReference type="AlphaFoldDB" id="A0ABD3NL03"/>
<keyword evidence="4" id="KW-0843">Virulence</keyword>
<dbReference type="Pfam" id="PF13365">
    <property type="entry name" value="Trypsin_2"/>
    <property type="match status" value="1"/>
</dbReference>
<dbReference type="SUPFAM" id="SSF50494">
    <property type="entry name" value="Trypsin-like serine proteases"/>
    <property type="match status" value="1"/>
</dbReference>
<keyword evidence="6" id="KW-0472">Membrane</keyword>
<evidence type="ECO:0000256" key="5">
    <source>
        <dbReference type="SAM" id="MobiDB-lite"/>
    </source>
</evidence>
<name>A0ABD3NL03_9STRA</name>
<dbReference type="InterPro" id="IPR036034">
    <property type="entry name" value="PDZ_sf"/>
</dbReference>
<evidence type="ECO:0000313" key="9">
    <source>
        <dbReference type="Proteomes" id="UP001530400"/>
    </source>
</evidence>
<keyword evidence="2" id="KW-0645">Protease</keyword>
<evidence type="ECO:0000256" key="2">
    <source>
        <dbReference type="ARBA" id="ARBA00022670"/>
    </source>
</evidence>
<evidence type="ECO:0000256" key="4">
    <source>
        <dbReference type="ARBA" id="ARBA00023026"/>
    </source>
</evidence>
<gene>
    <name evidence="8" type="ORF">ACHAWO_001744</name>
</gene>
<keyword evidence="9" id="KW-1185">Reference proteome</keyword>
<dbReference type="Gene3D" id="2.40.10.10">
    <property type="entry name" value="Trypsin-like serine proteases"/>
    <property type="match status" value="2"/>
</dbReference>
<comment type="similarity">
    <text evidence="1">Belongs to the peptidase S1C family.</text>
</comment>
<organism evidence="8 9">
    <name type="scientific">Cyclotella atomus</name>
    <dbReference type="NCBI Taxonomy" id="382360"/>
    <lineage>
        <taxon>Eukaryota</taxon>
        <taxon>Sar</taxon>
        <taxon>Stramenopiles</taxon>
        <taxon>Ochrophyta</taxon>
        <taxon>Bacillariophyta</taxon>
        <taxon>Coscinodiscophyceae</taxon>
        <taxon>Thalassiosirophycidae</taxon>
        <taxon>Stephanodiscales</taxon>
        <taxon>Stephanodiscaceae</taxon>
        <taxon>Cyclotella</taxon>
    </lineage>
</organism>
<proteinExistence type="inferred from homology"/>
<protein>
    <recommendedName>
        <fullName evidence="7">PDZ domain-containing protein</fullName>
    </recommendedName>
</protein>
<evidence type="ECO:0000256" key="1">
    <source>
        <dbReference type="ARBA" id="ARBA00010541"/>
    </source>
</evidence>
<evidence type="ECO:0000313" key="8">
    <source>
        <dbReference type="EMBL" id="KAL3776560.1"/>
    </source>
</evidence>
<accession>A0ABD3NL03</accession>
<dbReference type="EMBL" id="JALLPJ020001094">
    <property type="protein sequence ID" value="KAL3776560.1"/>
    <property type="molecule type" value="Genomic_DNA"/>
</dbReference>
<reference evidence="8 9" key="1">
    <citation type="submission" date="2024-10" db="EMBL/GenBank/DDBJ databases">
        <title>Updated reference genomes for cyclostephanoid diatoms.</title>
        <authorList>
            <person name="Roberts W.R."/>
            <person name="Alverson A.J."/>
        </authorList>
    </citation>
    <scope>NUCLEOTIDE SEQUENCE [LARGE SCALE GENOMIC DNA]</scope>
    <source>
        <strain evidence="8 9">AJA010-31</strain>
    </source>
</reference>
<feature type="transmembrane region" description="Helical" evidence="6">
    <location>
        <begin position="51"/>
        <end position="73"/>
    </location>
</feature>
<keyword evidence="6" id="KW-1133">Transmembrane helix</keyword>
<evidence type="ECO:0000256" key="6">
    <source>
        <dbReference type="SAM" id="Phobius"/>
    </source>
</evidence>
<dbReference type="SUPFAM" id="SSF50156">
    <property type="entry name" value="PDZ domain-like"/>
    <property type="match status" value="1"/>
</dbReference>
<evidence type="ECO:0000256" key="3">
    <source>
        <dbReference type="ARBA" id="ARBA00022801"/>
    </source>
</evidence>
<dbReference type="PROSITE" id="PS50106">
    <property type="entry name" value="PDZ"/>
    <property type="match status" value="1"/>
</dbReference>
<sequence>MFGAAQTDCLLSSTCVLINIMFNVNSMQARYYIKNNQNFCIMITKMSFQRYCWTVMVASCLLISRPALAFQFANHVLHTIKSVAAAASSTTARLNAITNDIQDSNSKFTGRITTSSNKLYESLGLTTDEKTVVNIHRVCSPSVVYVASVLKQPSSRQRRQQPDANNKPLPRGTALGSGSGFIIDTTSTSHYIITNYHVIQRAYEANQMKLNYETFLNNLSGNITKVLGQSVESAVNRTLDTVLSRRRSDATGGYDDDDLPAQVYVRFGSNDNTVDGRRASYFPCEIVNVVKELDVAVLRMDASKDNDDGGGSSRESLPAVRALKFGQSSDLLVGQTLLAIGNPFGLDRTITSGIVSALGRSVSGVAGNAIKNCIQTDASINPGNSGGPLLNMKGEVVGVNTMIISTSGSSAGIGFAVPSDSVRDSTESIIDLDKEKRSTRKRRGWLGIDVALGSLESSLRKRVGRNGDKSNIGAFVTSISKDSPLKHQSESSIEITTTTDGKIQLGDRVINLGGVEISSGMDLVKELKQRVEGEKILITVESNDGEKKVVDVTLSKMPM</sequence>
<dbReference type="GO" id="GO:0008233">
    <property type="term" value="F:peptidase activity"/>
    <property type="evidence" value="ECO:0007669"/>
    <property type="project" value="UniProtKB-KW"/>
</dbReference>
<keyword evidence="6" id="KW-0812">Transmembrane</keyword>
<dbReference type="PANTHER" id="PTHR43343">
    <property type="entry name" value="PEPTIDASE S12"/>
    <property type="match status" value="1"/>
</dbReference>
<dbReference type="InterPro" id="IPR001478">
    <property type="entry name" value="PDZ"/>
</dbReference>
<dbReference type="GO" id="GO:0006508">
    <property type="term" value="P:proteolysis"/>
    <property type="evidence" value="ECO:0007669"/>
    <property type="project" value="UniProtKB-KW"/>
</dbReference>
<dbReference type="InterPro" id="IPR009003">
    <property type="entry name" value="Peptidase_S1_PA"/>
</dbReference>
<dbReference type="Gene3D" id="2.30.42.10">
    <property type="match status" value="1"/>
</dbReference>
<keyword evidence="3" id="KW-0378">Hydrolase</keyword>
<dbReference type="Proteomes" id="UP001530400">
    <property type="component" value="Unassembled WGS sequence"/>
</dbReference>
<dbReference type="InterPro" id="IPR043504">
    <property type="entry name" value="Peptidase_S1_PA_chymotrypsin"/>
</dbReference>
<comment type="caution">
    <text evidence="8">The sequence shown here is derived from an EMBL/GenBank/DDBJ whole genome shotgun (WGS) entry which is preliminary data.</text>
</comment>
<evidence type="ECO:0000259" key="7">
    <source>
        <dbReference type="PROSITE" id="PS50106"/>
    </source>
</evidence>
<dbReference type="InterPro" id="IPR051201">
    <property type="entry name" value="Chloro_Bact_Ser_Proteases"/>
</dbReference>
<feature type="domain" description="PDZ" evidence="7">
    <location>
        <begin position="429"/>
        <end position="542"/>
    </location>
</feature>